<dbReference type="GeneID" id="54301970"/>
<evidence type="ECO:0000256" key="1">
    <source>
        <dbReference type="ARBA" id="ARBA00001946"/>
    </source>
</evidence>
<dbReference type="GO" id="GO:0005789">
    <property type="term" value="C:endoplasmic reticulum membrane"/>
    <property type="evidence" value="ECO:0007669"/>
    <property type="project" value="UniProtKB-SubCell"/>
</dbReference>
<dbReference type="SUPFAM" id="SSF56784">
    <property type="entry name" value="HAD-like"/>
    <property type="match status" value="1"/>
</dbReference>
<evidence type="ECO:0000256" key="10">
    <source>
        <dbReference type="ARBA" id="ARBA00022967"/>
    </source>
</evidence>
<evidence type="ECO:0000313" key="18">
    <source>
        <dbReference type="EMBL" id="KAF2136821.1"/>
    </source>
</evidence>
<feature type="transmembrane region" description="Helical" evidence="15">
    <location>
        <begin position="59"/>
        <end position="78"/>
    </location>
</feature>
<evidence type="ECO:0000256" key="4">
    <source>
        <dbReference type="ARBA" id="ARBA00022692"/>
    </source>
</evidence>
<dbReference type="SFLD" id="SFLDS00003">
    <property type="entry name" value="Haloacid_Dehalogenase"/>
    <property type="match status" value="1"/>
</dbReference>
<dbReference type="InterPro" id="IPR023299">
    <property type="entry name" value="ATPase_P-typ_cyto_dom_N"/>
</dbReference>
<feature type="transmembrane region" description="Helical" evidence="15">
    <location>
        <begin position="28"/>
        <end position="47"/>
    </location>
</feature>
<dbReference type="InterPro" id="IPR047820">
    <property type="entry name" value="P5A-type_ATPase"/>
</dbReference>
<evidence type="ECO:0000256" key="9">
    <source>
        <dbReference type="ARBA" id="ARBA00022842"/>
    </source>
</evidence>
<evidence type="ECO:0000256" key="15">
    <source>
        <dbReference type="SAM" id="Phobius"/>
    </source>
</evidence>
<evidence type="ECO:0000256" key="8">
    <source>
        <dbReference type="ARBA" id="ARBA00022840"/>
    </source>
</evidence>
<protein>
    <recommendedName>
        <fullName evidence="20">Cation-transporting ATPase 4</fullName>
    </recommendedName>
</protein>
<dbReference type="Proteomes" id="UP000799438">
    <property type="component" value="Unassembled WGS sequence"/>
</dbReference>
<comment type="cofactor">
    <cofactor evidence="1">
        <name>Mg(2+)</name>
        <dbReference type="ChEBI" id="CHEBI:18420"/>
    </cofactor>
</comment>
<dbReference type="InterPro" id="IPR008250">
    <property type="entry name" value="ATPase_P-typ_transduc_dom_A_sf"/>
</dbReference>
<dbReference type="OrthoDB" id="48943at2759"/>
<sequence>MAVKMPLVDNEQIQSASLHNPLPFSLHAYIWPFLVIWPAFFAVYLSPAQYEKHLGSQEWTFVWSGSIITIQSLIWLSTHWNVDLKAFFTSTRANDVRSAQLIKVIPIANAGLAEICKLKRDSIGGRQNVSFLFQKRRFLYDAEKNSFAPLSYALDAEPKPAISTFQESRGLTSPATIKHLEEYYGDNSFDIPVPTFTELFKEHAVAPFFVFQVFCVGLWMLDEYWYYSLFTLFMLVAFESTVVWQRQRTLNEFRGMSIKPYDIWVYRENKWVEIQSDKLLPGDLVSVERTKEDGGVACDMALVEGSAIVNEAMLSGESTPVLKDSVQLRPGDACIEPDGLDKNAFLYGGTKVLQVTHGNPSEDAPDTVPQLASGVPPPPDKGAMAIVMKTGFETSQGSLVRTMIYSTERVSANNVEALLFILFLLIFAIAASWYVWQEGVARDRKRSKLLLDCVLIITSVVPPELPMELSLAVNTSLAALSKYAIFCTEPFRIPFAGRVDVACFDKTGTLTGEDLVVDGIAGLSLGKPEAKSEPNGAQTELVPVNQVGPDTTLVLATAHALVKLEEGDVVGEPMEKATLSALGWSVGRHDTLTNKSVHTNYAELVQIKRRFQFSSALKRQSSVATVLGPNPKTGKKGKSTFVGVKGAPETIRKMLTTVPPNYEETFKYFTRNGGRVLALAHKRLSTEDEISQKRINDLKREDVECDLTFAGFLVLQCPLKDDAKKAVQMLNESSHRVVMITGDNPLTAVHVARQVEIVDRDCLILDAPEHDESGENLVWRSIDDTVSIPVDPTKDLAKDVLETKDICVTGFALAKFKDQPAWHQLLRHAWVYARVSPKQKEDILVGLKDAGYTTLMCGDGTNDVGALKQAHIGVALLNGTRDDLDKIAEHFRINKMKEIYEKQVSVMKRFNQPCPPVPPLIAHIYPPGPTNPHYEKAMKREADKKLTKGAIAAGAPPNSNETEKIPTITTPGARALQENETPAQQRQRLAQEKAKGWADKIQSSMMESELDENEPPTIKLGDASVAAPFTSKLANVVAIPNIIRQGRCTLVATIQMYKILALNCLISAYSLSVLYLDGIKFGDGQVTISGMMMSVCFLSISRAKSVEQLSKERPQHNIFNFYIIGSVLGQFAIHIATLIYISQYVQRTEPKNTDIDLEGEFEPSLLNSAIYLLQLIQQISTFAINYQGRPFRESISENKGMYYGLVGVACVAFSCATEFVPEINEKLRLVPFSTDFKLTMTTVMIIDYAGCWIIEKVLKVLFSDYRPKDIAIRRPDQLKREEERKKAEAEEELRKKEQ</sequence>
<dbReference type="InterPro" id="IPR059000">
    <property type="entry name" value="ATPase_P-type_domA"/>
</dbReference>
<evidence type="ECO:0000256" key="7">
    <source>
        <dbReference type="ARBA" id="ARBA00022824"/>
    </source>
</evidence>
<dbReference type="PROSITE" id="PS00154">
    <property type="entry name" value="ATPASE_E1_E2"/>
    <property type="match status" value="1"/>
</dbReference>
<keyword evidence="10" id="KW-1278">Translocase</keyword>
<dbReference type="EMBL" id="ML995511">
    <property type="protein sequence ID" value="KAF2136821.1"/>
    <property type="molecule type" value="Genomic_DNA"/>
</dbReference>
<keyword evidence="11 15" id="KW-1133">Transmembrane helix</keyword>
<evidence type="ECO:0000256" key="14">
    <source>
        <dbReference type="SAM" id="MobiDB-lite"/>
    </source>
</evidence>
<dbReference type="GO" id="GO:0015662">
    <property type="term" value="F:P-type ion transporter activity"/>
    <property type="evidence" value="ECO:0007669"/>
    <property type="project" value="TreeGrafter"/>
</dbReference>
<dbReference type="FunFam" id="3.40.50.1000:FF:000071">
    <property type="entry name" value="Cation-transporting ATPase"/>
    <property type="match status" value="1"/>
</dbReference>
<keyword evidence="19" id="KW-1185">Reference proteome</keyword>
<evidence type="ECO:0000256" key="3">
    <source>
        <dbReference type="ARBA" id="ARBA00006000"/>
    </source>
</evidence>
<dbReference type="PROSITE" id="PS01229">
    <property type="entry name" value="COF_2"/>
    <property type="match status" value="1"/>
</dbReference>
<dbReference type="GO" id="GO:0005524">
    <property type="term" value="F:ATP binding"/>
    <property type="evidence" value="ECO:0007669"/>
    <property type="project" value="UniProtKB-KW"/>
</dbReference>
<evidence type="ECO:0000256" key="12">
    <source>
        <dbReference type="ARBA" id="ARBA00023136"/>
    </source>
</evidence>
<dbReference type="GO" id="GO:0046872">
    <property type="term" value="F:metal ion binding"/>
    <property type="evidence" value="ECO:0007669"/>
    <property type="project" value="UniProtKB-KW"/>
</dbReference>
<dbReference type="Pfam" id="PF13246">
    <property type="entry name" value="Cation_ATPase"/>
    <property type="match status" value="1"/>
</dbReference>
<evidence type="ECO:0000256" key="2">
    <source>
        <dbReference type="ARBA" id="ARBA00004477"/>
    </source>
</evidence>
<dbReference type="InterPro" id="IPR023298">
    <property type="entry name" value="ATPase_P-typ_TM_dom_sf"/>
</dbReference>
<gene>
    <name evidence="18" type="ORF">K452DRAFT_322159</name>
</gene>
<dbReference type="InterPro" id="IPR023214">
    <property type="entry name" value="HAD_sf"/>
</dbReference>
<dbReference type="SFLD" id="SFLDF00027">
    <property type="entry name" value="p-type_atpase"/>
    <property type="match status" value="1"/>
</dbReference>
<dbReference type="InterPro" id="IPR057255">
    <property type="entry name" value="2TM_P5A-ATPase"/>
</dbReference>
<comment type="similarity">
    <text evidence="3">Belongs to the cation transport ATPase (P-type) (TC 3.A.3) family. Type V subfamily.</text>
</comment>
<evidence type="ECO:0000313" key="19">
    <source>
        <dbReference type="Proteomes" id="UP000799438"/>
    </source>
</evidence>
<dbReference type="Pfam" id="PF00122">
    <property type="entry name" value="E1-E2_ATPase"/>
    <property type="match status" value="1"/>
</dbReference>
<dbReference type="CDD" id="cd07543">
    <property type="entry name" value="P-type_ATPase_cation"/>
    <property type="match status" value="1"/>
</dbReference>
<dbReference type="Gene3D" id="3.40.1110.10">
    <property type="entry name" value="Calcium-transporting ATPase, cytoplasmic domain N"/>
    <property type="match status" value="1"/>
</dbReference>
<dbReference type="GO" id="GO:0019829">
    <property type="term" value="F:ATPase-coupled monoatomic cation transmembrane transporter activity"/>
    <property type="evidence" value="ECO:0007669"/>
    <property type="project" value="TreeGrafter"/>
</dbReference>
<dbReference type="SUPFAM" id="SSF81660">
    <property type="entry name" value="Metal cation-transporting ATPase, ATP-binding domain N"/>
    <property type="match status" value="1"/>
</dbReference>
<comment type="catalytic activity">
    <reaction evidence="13">
        <text>[protein]-with a C-terminal TM segment(out) + ATP + H2O = [protein]-with a C-terminal TM segment(in) + ADP + phosphate + H(+)</text>
        <dbReference type="Rhea" id="RHEA:66168"/>
        <dbReference type="Rhea" id="RHEA-COMP:16963"/>
        <dbReference type="ChEBI" id="CHEBI:15377"/>
        <dbReference type="ChEBI" id="CHEBI:15378"/>
        <dbReference type="ChEBI" id="CHEBI:30616"/>
        <dbReference type="ChEBI" id="CHEBI:43474"/>
        <dbReference type="ChEBI" id="CHEBI:90782"/>
        <dbReference type="ChEBI" id="CHEBI:456216"/>
    </reaction>
</comment>
<dbReference type="GO" id="GO:0006874">
    <property type="term" value="P:intracellular calcium ion homeostasis"/>
    <property type="evidence" value="ECO:0007669"/>
    <property type="project" value="TreeGrafter"/>
</dbReference>
<evidence type="ECO:0000256" key="11">
    <source>
        <dbReference type="ARBA" id="ARBA00022989"/>
    </source>
</evidence>
<dbReference type="PRINTS" id="PR00119">
    <property type="entry name" value="CATATPASE"/>
</dbReference>
<feature type="transmembrane region" description="Helical" evidence="15">
    <location>
        <begin position="226"/>
        <end position="244"/>
    </location>
</feature>
<dbReference type="GO" id="GO:0016887">
    <property type="term" value="F:ATP hydrolysis activity"/>
    <property type="evidence" value="ECO:0007669"/>
    <property type="project" value="InterPro"/>
</dbReference>
<feature type="domain" description="P5A-ATPase transmembrane helical hairpin" evidence="17">
    <location>
        <begin position="22"/>
        <end position="94"/>
    </location>
</feature>
<evidence type="ECO:0008006" key="20">
    <source>
        <dbReference type="Google" id="ProtNLM"/>
    </source>
</evidence>
<name>A0A6A6B268_9PEZI</name>
<dbReference type="InterPro" id="IPR018303">
    <property type="entry name" value="ATPase_P-typ_P_site"/>
</dbReference>
<dbReference type="Gene3D" id="2.70.150.10">
    <property type="entry name" value="Calcium-transporting ATPase, cytoplasmic transduction domain A"/>
    <property type="match status" value="1"/>
</dbReference>
<evidence type="ECO:0000256" key="6">
    <source>
        <dbReference type="ARBA" id="ARBA00022741"/>
    </source>
</evidence>
<dbReference type="NCBIfam" id="TIGR01494">
    <property type="entry name" value="ATPase_P-type"/>
    <property type="match status" value="1"/>
</dbReference>
<evidence type="ECO:0000259" key="16">
    <source>
        <dbReference type="Pfam" id="PF00122"/>
    </source>
</evidence>
<dbReference type="Gene3D" id="3.40.50.1000">
    <property type="entry name" value="HAD superfamily/HAD-like"/>
    <property type="match status" value="1"/>
</dbReference>
<dbReference type="PANTHER" id="PTHR45630:SF7">
    <property type="entry name" value="ENDOPLASMIC RETICULUM TRANSMEMBRANE HELIX TRANSLOCASE"/>
    <property type="match status" value="1"/>
</dbReference>
<keyword evidence="8" id="KW-0067">ATP-binding</keyword>
<dbReference type="SUPFAM" id="SSF81653">
    <property type="entry name" value="Calcium ATPase, transduction domain A"/>
    <property type="match status" value="1"/>
</dbReference>
<evidence type="ECO:0000256" key="13">
    <source>
        <dbReference type="ARBA" id="ARBA00048588"/>
    </source>
</evidence>
<feature type="transmembrane region" description="Helical" evidence="15">
    <location>
        <begin position="417"/>
        <end position="436"/>
    </location>
</feature>
<evidence type="ECO:0000259" key="17">
    <source>
        <dbReference type="Pfam" id="PF23143"/>
    </source>
</evidence>
<keyword evidence="7" id="KW-0256">Endoplasmic reticulum</keyword>
<proteinExistence type="inferred from homology"/>
<keyword evidence="9" id="KW-0460">Magnesium</keyword>
<dbReference type="RefSeq" id="XP_033392539.1">
    <property type="nucleotide sequence ID" value="XM_033544474.1"/>
</dbReference>
<dbReference type="InterPro" id="IPR036412">
    <property type="entry name" value="HAD-like_sf"/>
</dbReference>
<dbReference type="InterPro" id="IPR001757">
    <property type="entry name" value="P_typ_ATPase"/>
</dbReference>
<dbReference type="InterPro" id="IPR044492">
    <property type="entry name" value="P_typ_ATPase_HD_dom"/>
</dbReference>
<dbReference type="FunFam" id="3.40.1110.10:FF:000054">
    <property type="entry name" value="Cation-transporting ATPase"/>
    <property type="match status" value="1"/>
</dbReference>
<feature type="transmembrane region" description="Helical" evidence="15">
    <location>
        <begin position="204"/>
        <end position="221"/>
    </location>
</feature>
<dbReference type="NCBIfam" id="TIGR01657">
    <property type="entry name" value="P-ATPase-V"/>
    <property type="match status" value="1"/>
</dbReference>
<feature type="domain" description="P-type ATPase A" evidence="16">
    <location>
        <begin position="262"/>
        <end position="354"/>
    </location>
</feature>
<dbReference type="FunFam" id="2.70.150.10:FF:000049">
    <property type="entry name" value="Cation-transporting ATPase"/>
    <property type="match status" value="1"/>
</dbReference>
<keyword evidence="12 15" id="KW-0472">Membrane</keyword>
<keyword evidence="5" id="KW-0479">Metal-binding</keyword>
<dbReference type="Pfam" id="PF23143">
    <property type="entry name" value="2TM_P5A-ATPase"/>
    <property type="match status" value="1"/>
</dbReference>
<reference evidence="18" key="1">
    <citation type="journal article" date="2020" name="Stud. Mycol.">
        <title>101 Dothideomycetes genomes: a test case for predicting lifestyles and emergence of pathogens.</title>
        <authorList>
            <person name="Haridas S."/>
            <person name="Albert R."/>
            <person name="Binder M."/>
            <person name="Bloem J."/>
            <person name="Labutti K."/>
            <person name="Salamov A."/>
            <person name="Andreopoulos B."/>
            <person name="Baker S."/>
            <person name="Barry K."/>
            <person name="Bills G."/>
            <person name="Bluhm B."/>
            <person name="Cannon C."/>
            <person name="Castanera R."/>
            <person name="Culley D."/>
            <person name="Daum C."/>
            <person name="Ezra D."/>
            <person name="Gonzalez J."/>
            <person name="Henrissat B."/>
            <person name="Kuo A."/>
            <person name="Liang C."/>
            <person name="Lipzen A."/>
            <person name="Lutzoni F."/>
            <person name="Magnuson J."/>
            <person name="Mondo S."/>
            <person name="Nolan M."/>
            <person name="Ohm R."/>
            <person name="Pangilinan J."/>
            <person name="Park H.-J."/>
            <person name="Ramirez L."/>
            <person name="Alfaro M."/>
            <person name="Sun H."/>
            <person name="Tritt A."/>
            <person name="Yoshinaga Y."/>
            <person name="Zwiers L.-H."/>
            <person name="Turgeon B."/>
            <person name="Goodwin S."/>
            <person name="Spatafora J."/>
            <person name="Crous P."/>
            <person name="Grigoriev I."/>
        </authorList>
    </citation>
    <scope>NUCLEOTIDE SEQUENCE</scope>
    <source>
        <strain evidence="18">CBS 121167</strain>
    </source>
</reference>
<comment type="subcellular location">
    <subcellularLocation>
        <location evidence="2">Endoplasmic reticulum membrane</location>
        <topology evidence="2">Multi-pass membrane protein</topology>
    </subcellularLocation>
</comment>
<evidence type="ECO:0000256" key="5">
    <source>
        <dbReference type="ARBA" id="ARBA00022723"/>
    </source>
</evidence>
<dbReference type="PANTHER" id="PTHR45630">
    <property type="entry name" value="CATION-TRANSPORTING ATPASE-RELATED"/>
    <property type="match status" value="1"/>
</dbReference>
<organism evidence="18 19">
    <name type="scientific">Aplosporella prunicola CBS 121167</name>
    <dbReference type="NCBI Taxonomy" id="1176127"/>
    <lineage>
        <taxon>Eukaryota</taxon>
        <taxon>Fungi</taxon>
        <taxon>Dikarya</taxon>
        <taxon>Ascomycota</taxon>
        <taxon>Pezizomycotina</taxon>
        <taxon>Dothideomycetes</taxon>
        <taxon>Dothideomycetes incertae sedis</taxon>
        <taxon>Botryosphaeriales</taxon>
        <taxon>Aplosporellaceae</taxon>
        <taxon>Aplosporella</taxon>
    </lineage>
</organism>
<dbReference type="InterPro" id="IPR006544">
    <property type="entry name" value="P-type_TPase_V"/>
</dbReference>
<dbReference type="SFLD" id="SFLDG00002">
    <property type="entry name" value="C1.7:_P-type_atpase_like"/>
    <property type="match status" value="1"/>
</dbReference>
<feature type="region of interest" description="Disordered" evidence="14">
    <location>
        <begin position="1277"/>
        <end position="1298"/>
    </location>
</feature>
<keyword evidence="6" id="KW-0547">Nucleotide-binding</keyword>
<dbReference type="SUPFAM" id="SSF81665">
    <property type="entry name" value="Calcium ATPase, transmembrane domain M"/>
    <property type="match status" value="1"/>
</dbReference>
<keyword evidence="4 15" id="KW-0812">Transmembrane</keyword>
<accession>A0A6A6B268</accession>